<dbReference type="Gene3D" id="3.40.50.2000">
    <property type="entry name" value="Glycogen Phosphorylase B"/>
    <property type="match status" value="1"/>
</dbReference>
<dbReference type="STRING" id="53326.A0A016TW62"/>
<evidence type="ECO:0000256" key="3">
    <source>
        <dbReference type="ARBA" id="ARBA00022676"/>
    </source>
</evidence>
<reference evidence="9" key="1">
    <citation type="journal article" date="2015" name="Nat. Genet.">
        <title>The genome and transcriptome of the zoonotic hookworm Ancylostoma ceylanicum identify infection-specific gene families.</title>
        <authorList>
            <person name="Schwarz E.M."/>
            <person name="Hu Y."/>
            <person name="Antoshechkin I."/>
            <person name="Miller M.M."/>
            <person name="Sternberg P.W."/>
            <person name="Aroian R.V."/>
        </authorList>
    </citation>
    <scope>NUCLEOTIDE SEQUENCE</scope>
    <source>
        <strain evidence="9">HY135</strain>
    </source>
</reference>
<keyword evidence="7" id="KW-0812">Transmembrane</keyword>
<dbReference type="EC" id="2.4.1.17" evidence="2"/>
<keyword evidence="7" id="KW-1133">Transmembrane helix</keyword>
<dbReference type="OrthoDB" id="5835829at2759"/>
<evidence type="ECO:0000256" key="6">
    <source>
        <dbReference type="ARBA" id="ARBA00047475"/>
    </source>
</evidence>
<evidence type="ECO:0000256" key="1">
    <source>
        <dbReference type="ARBA" id="ARBA00009995"/>
    </source>
</evidence>
<dbReference type="Proteomes" id="UP000024635">
    <property type="component" value="Unassembled WGS sequence"/>
</dbReference>
<keyword evidence="4" id="KW-0808">Transferase</keyword>
<sequence>MYHGKPMILIPLFGDQQLNSMNVVRIGMGTLVERSSLSRKTLTEAIQRTLGNKKIIREAAFVSSLLSGRPQQYRNEIAKWAKIIIKHGKMNHLLLHSRHMNLIQYYCLDILALLVCILISLMFLSLWLLRYLLSSLGIVKQKRD</sequence>
<dbReference type="PANTHER" id="PTHR48043:SF145">
    <property type="entry name" value="FI06409P-RELATED"/>
    <property type="match status" value="1"/>
</dbReference>
<name>A0A016TW62_9BILA</name>
<keyword evidence="3" id="KW-0328">Glycosyltransferase</keyword>
<keyword evidence="7" id="KW-0472">Membrane</keyword>
<protein>
    <recommendedName>
        <fullName evidence="2">glucuronosyltransferase</fullName>
        <ecNumber evidence="2">2.4.1.17</ecNumber>
    </recommendedName>
</protein>
<dbReference type="GO" id="GO:0015020">
    <property type="term" value="F:glucuronosyltransferase activity"/>
    <property type="evidence" value="ECO:0007669"/>
    <property type="project" value="UniProtKB-EC"/>
</dbReference>
<feature type="transmembrane region" description="Helical" evidence="7">
    <location>
        <begin position="103"/>
        <end position="133"/>
    </location>
</feature>
<dbReference type="Pfam" id="PF00201">
    <property type="entry name" value="UDPGT"/>
    <property type="match status" value="1"/>
</dbReference>
<dbReference type="InterPro" id="IPR002213">
    <property type="entry name" value="UDP_glucos_trans"/>
</dbReference>
<evidence type="ECO:0000313" key="8">
    <source>
        <dbReference type="EMBL" id="EYC07006.1"/>
    </source>
</evidence>
<gene>
    <name evidence="8" type="primary">Acey_s0072.g645</name>
    <name evidence="8" type="ORF">Y032_0072g645</name>
</gene>
<keyword evidence="5" id="KW-0732">Signal</keyword>
<accession>A0A016TW62</accession>
<evidence type="ECO:0000256" key="2">
    <source>
        <dbReference type="ARBA" id="ARBA00012544"/>
    </source>
</evidence>
<comment type="catalytic activity">
    <reaction evidence="6">
        <text>glucuronate acceptor + UDP-alpha-D-glucuronate = acceptor beta-D-glucuronoside + UDP + H(+)</text>
        <dbReference type="Rhea" id="RHEA:21032"/>
        <dbReference type="ChEBI" id="CHEBI:15378"/>
        <dbReference type="ChEBI" id="CHEBI:58052"/>
        <dbReference type="ChEBI" id="CHEBI:58223"/>
        <dbReference type="ChEBI" id="CHEBI:132367"/>
        <dbReference type="ChEBI" id="CHEBI:132368"/>
        <dbReference type="EC" id="2.4.1.17"/>
    </reaction>
</comment>
<dbReference type="SUPFAM" id="SSF53756">
    <property type="entry name" value="UDP-Glycosyltransferase/glycogen phosphorylase"/>
    <property type="match status" value="1"/>
</dbReference>
<evidence type="ECO:0000313" key="9">
    <source>
        <dbReference type="Proteomes" id="UP000024635"/>
    </source>
</evidence>
<evidence type="ECO:0000256" key="7">
    <source>
        <dbReference type="SAM" id="Phobius"/>
    </source>
</evidence>
<dbReference type="InterPro" id="IPR050271">
    <property type="entry name" value="UDP-glycosyltransferase"/>
</dbReference>
<evidence type="ECO:0000256" key="4">
    <source>
        <dbReference type="ARBA" id="ARBA00022679"/>
    </source>
</evidence>
<organism evidence="8 9">
    <name type="scientific">Ancylostoma ceylanicum</name>
    <dbReference type="NCBI Taxonomy" id="53326"/>
    <lineage>
        <taxon>Eukaryota</taxon>
        <taxon>Metazoa</taxon>
        <taxon>Ecdysozoa</taxon>
        <taxon>Nematoda</taxon>
        <taxon>Chromadorea</taxon>
        <taxon>Rhabditida</taxon>
        <taxon>Rhabditina</taxon>
        <taxon>Rhabditomorpha</taxon>
        <taxon>Strongyloidea</taxon>
        <taxon>Ancylostomatidae</taxon>
        <taxon>Ancylostomatinae</taxon>
        <taxon>Ancylostoma</taxon>
    </lineage>
</organism>
<comment type="similarity">
    <text evidence="1">Belongs to the UDP-glycosyltransferase family.</text>
</comment>
<dbReference type="AlphaFoldDB" id="A0A016TW62"/>
<dbReference type="EMBL" id="JARK01001408">
    <property type="protein sequence ID" value="EYC07006.1"/>
    <property type="molecule type" value="Genomic_DNA"/>
</dbReference>
<evidence type="ECO:0000256" key="5">
    <source>
        <dbReference type="ARBA" id="ARBA00022729"/>
    </source>
</evidence>
<proteinExistence type="inferred from homology"/>
<comment type="caution">
    <text evidence="8">The sequence shown here is derived from an EMBL/GenBank/DDBJ whole genome shotgun (WGS) entry which is preliminary data.</text>
</comment>
<keyword evidence="9" id="KW-1185">Reference proteome</keyword>
<dbReference type="PANTHER" id="PTHR48043">
    <property type="entry name" value="EG:EG0003.4 PROTEIN-RELATED"/>
    <property type="match status" value="1"/>
</dbReference>